<evidence type="ECO:0000313" key="3">
    <source>
        <dbReference type="Proteomes" id="UP001221642"/>
    </source>
</evidence>
<gene>
    <name evidence="2" type="ORF">P0D81_04435</name>
</gene>
<reference evidence="2 3" key="1">
    <citation type="submission" date="2023-02" db="EMBL/GenBank/DDBJ databases">
        <title>Results of the 2020 Genomic Proficiency Test for the network of European Union Reference Laboratory for Antimicrobial Resistance assessing whole genome sequencing capacities.</title>
        <authorList>
            <person name="Hoffmann M."/>
            <person name="Luo Y."/>
            <person name="Sorensen L.H."/>
            <person name="Pedersen S.K."/>
            <person name="Hendriksen R.S."/>
        </authorList>
    </citation>
    <scope>NUCLEOTIDE SEQUENCE [LARGE SCALE GENOMIC DNA]</scope>
    <source>
        <strain evidence="2 3">GENOMIC22-006</strain>
    </source>
</reference>
<evidence type="ECO:0000313" key="2">
    <source>
        <dbReference type="EMBL" id="WEH23277.1"/>
    </source>
</evidence>
<organism evidence="2 3">
    <name type="scientific">Enterococcus faecalis</name>
    <name type="common">Streptococcus faecalis</name>
    <dbReference type="NCBI Taxonomy" id="1351"/>
    <lineage>
        <taxon>Bacteria</taxon>
        <taxon>Bacillati</taxon>
        <taxon>Bacillota</taxon>
        <taxon>Bacilli</taxon>
        <taxon>Lactobacillales</taxon>
        <taxon>Enterococcaceae</taxon>
        <taxon>Enterococcus</taxon>
    </lineage>
</organism>
<keyword evidence="1" id="KW-1133">Transmembrane helix</keyword>
<dbReference type="EMBL" id="CP119159">
    <property type="protein sequence ID" value="WEH23277.1"/>
    <property type="molecule type" value="Genomic_DNA"/>
</dbReference>
<feature type="transmembrane region" description="Helical" evidence="1">
    <location>
        <begin position="6"/>
        <end position="24"/>
    </location>
</feature>
<sequence length="185" mass="22366">MYKYVLGFMALYLYFYSINLYRWFKKNKNFTYIIRKFKIFMDDVSKLEPIEAYNYEGGRKREKEISDSIVENFLHEIPLINSLLGYNWDSFSFNNSPRKNIDIFNRINDRLIKEYNEFKFRKYRFLNPIEPLQEIFLLPSKILSWFGLTFSDVNSRVISAVTIILGIVSKFYGKDIIDWVLSLFR</sequence>
<dbReference type="Proteomes" id="UP001221642">
    <property type="component" value="Chromosome"/>
</dbReference>
<accession>A0ABD7XGA1</accession>
<dbReference type="RefSeq" id="WP_023042531.1">
    <property type="nucleotide sequence ID" value="NZ_CP119159.1"/>
</dbReference>
<dbReference type="AlphaFoldDB" id="A0ABD7XGA1"/>
<proteinExistence type="predicted"/>
<keyword evidence="1" id="KW-0472">Membrane</keyword>
<name>A0ABD7XGA1_ENTFL</name>
<protein>
    <submittedName>
        <fullName evidence="2">Uncharacterized protein</fullName>
    </submittedName>
</protein>
<keyword evidence="1" id="KW-0812">Transmembrane</keyword>
<evidence type="ECO:0000256" key="1">
    <source>
        <dbReference type="SAM" id="Phobius"/>
    </source>
</evidence>